<proteinExistence type="predicted"/>
<reference evidence="1 2" key="1">
    <citation type="submission" date="2018-12" db="EMBL/GenBank/DDBJ databases">
        <title>Genome Sequence of Candidatus Viridilinea halotolerans isolated from saline sulfide-rich spring.</title>
        <authorList>
            <person name="Grouzdev D.S."/>
            <person name="Burganskaya E.I."/>
            <person name="Krutkina M.S."/>
            <person name="Sukhacheva M.V."/>
            <person name="Gorlenko V.M."/>
        </authorList>
    </citation>
    <scope>NUCLEOTIDE SEQUENCE [LARGE SCALE GENOMIC DNA]</scope>
    <source>
        <strain evidence="1">Chok-6</strain>
    </source>
</reference>
<evidence type="ECO:0000313" key="1">
    <source>
        <dbReference type="EMBL" id="RRR65743.1"/>
    </source>
</evidence>
<accession>A0A426TQY1</accession>
<organism evidence="1 2">
    <name type="scientific">Candidatus Viridilinea halotolerans</name>
    <dbReference type="NCBI Taxonomy" id="2491704"/>
    <lineage>
        <taxon>Bacteria</taxon>
        <taxon>Bacillati</taxon>
        <taxon>Chloroflexota</taxon>
        <taxon>Chloroflexia</taxon>
        <taxon>Chloroflexales</taxon>
        <taxon>Chloroflexineae</taxon>
        <taxon>Oscillochloridaceae</taxon>
        <taxon>Candidatus Viridilinea</taxon>
    </lineage>
</organism>
<protein>
    <submittedName>
        <fullName evidence="1">Uncharacterized protein</fullName>
    </submittedName>
</protein>
<dbReference type="AlphaFoldDB" id="A0A426TQY1"/>
<evidence type="ECO:0000313" key="2">
    <source>
        <dbReference type="Proteomes" id="UP000280307"/>
    </source>
</evidence>
<dbReference type="Proteomes" id="UP000280307">
    <property type="component" value="Unassembled WGS sequence"/>
</dbReference>
<name>A0A426TQY1_9CHLR</name>
<sequence length="158" mass="18105">MHKRRVATLWLLLVLLLVLTACQTRSHDTAVVMPLAGIDQTNPLAVHEAWITALTRSDRVLATSLLAHRGETWQRDFAARQVRETAWLISEEGQRSVHGTFQAVEVRGLREDGGAIKAYSYWQHERSSVCRFSELVFEEGKWWVEGWFIATRVDDCDL</sequence>
<comment type="caution">
    <text evidence="1">The sequence shown here is derived from an EMBL/GenBank/DDBJ whole genome shotgun (WGS) entry which is preliminary data.</text>
</comment>
<dbReference type="EMBL" id="RSAS01000918">
    <property type="protein sequence ID" value="RRR65743.1"/>
    <property type="molecule type" value="Genomic_DNA"/>
</dbReference>
<gene>
    <name evidence="1" type="ORF">EI684_22240</name>
</gene>
<dbReference type="PROSITE" id="PS51257">
    <property type="entry name" value="PROKAR_LIPOPROTEIN"/>
    <property type="match status" value="1"/>
</dbReference>